<evidence type="ECO:0000259" key="2">
    <source>
        <dbReference type="Pfam" id="PF03816"/>
    </source>
</evidence>
<name>A0A6V8SGV5_9CLOT</name>
<organism evidence="3 4">
    <name type="scientific">Clostridium fungisolvens</name>
    <dbReference type="NCBI Taxonomy" id="1604897"/>
    <lineage>
        <taxon>Bacteria</taxon>
        <taxon>Bacillati</taxon>
        <taxon>Bacillota</taxon>
        <taxon>Clostridia</taxon>
        <taxon>Eubacteriales</taxon>
        <taxon>Clostridiaceae</taxon>
        <taxon>Clostridium</taxon>
    </lineage>
</organism>
<dbReference type="NCBIfam" id="TIGR00350">
    <property type="entry name" value="lytR_cpsA_psr"/>
    <property type="match status" value="1"/>
</dbReference>
<comment type="caution">
    <text evidence="3">The sequence shown here is derived from an EMBL/GenBank/DDBJ whole genome shotgun (WGS) entry which is preliminary data.</text>
</comment>
<comment type="similarity">
    <text evidence="1">Belongs to the LytR/CpsA/Psr (LCP) family.</text>
</comment>
<dbReference type="PANTHER" id="PTHR33392">
    <property type="entry name" value="POLYISOPRENYL-TEICHOIC ACID--PEPTIDOGLYCAN TEICHOIC ACID TRANSFERASE TAGU"/>
    <property type="match status" value="1"/>
</dbReference>
<dbReference type="EMBL" id="BLZR01000001">
    <property type="protein sequence ID" value="GFP75705.1"/>
    <property type="molecule type" value="Genomic_DNA"/>
</dbReference>
<accession>A0A6V8SGV5</accession>
<evidence type="ECO:0000313" key="3">
    <source>
        <dbReference type="EMBL" id="GFP75705.1"/>
    </source>
</evidence>
<dbReference type="Gene3D" id="3.40.630.190">
    <property type="entry name" value="LCP protein"/>
    <property type="match status" value="1"/>
</dbReference>
<sequence length="334" mass="36797">MAKRDKKKKKMKKSTKITLITITAILVFVVGFGAMYFYNTLGGIKKDNISKADIESSIDNTVKEKYDDSVINIALLGVDRRSHDTGRSDATMFLTVDKKHNKLKLTSIMRDSYVSIDGHGKDKLNAAFAFGGGALSIKTINQSFGLNIKDYVVVDFGELANIIDAIGGVDINVKQSEFTETNKYIQDVAGELKKSANSLSAPGMQHLNGIQAVGYCRIRYNDNDFARTDRQRAVLVAMFNKVKTLSPTELPGVIQKISPYLETSLGASDILSLGTGVLKSGVGNIQQQIFPIEGLDNCKGGIASNGIFYFKYDENALKKRMQNYIFEDKDAKNQ</sequence>
<dbReference type="InterPro" id="IPR050922">
    <property type="entry name" value="LytR/CpsA/Psr_CW_biosynth"/>
</dbReference>
<evidence type="ECO:0000313" key="4">
    <source>
        <dbReference type="Proteomes" id="UP000580568"/>
    </source>
</evidence>
<feature type="domain" description="Cell envelope-related transcriptional attenuator" evidence="2">
    <location>
        <begin position="87"/>
        <end position="243"/>
    </location>
</feature>
<dbReference type="Proteomes" id="UP000580568">
    <property type="component" value="Unassembled WGS sequence"/>
</dbReference>
<proteinExistence type="inferred from homology"/>
<gene>
    <name evidence="3" type="ORF">bsdtw1_01796</name>
</gene>
<dbReference type="Pfam" id="PF03816">
    <property type="entry name" value="LytR_cpsA_psr"/>
    <property type="match status" value="1"/>
</dbReference>
<dbReference type="PANTHER" id="PTHR33392:SF6">
    <property type="entry name" value="POLYISOPRENYL-TEICHOIC ACID--PEPTIDOGLYCAN TEICHOIC ACID TRANSFERASE TAGU"/>
    <property type="match status" value="1"/>
</dbReference>
<dbReference type="InterPro" id="IPR004474">
    <property type="entry name" value="LytR_CpsA_psr"/>
</dbReference>
<reference evidence="3 4" key="1">
    <citation type="submission" date="2020-07" db="EMBL/GenBank/DDBJ databases">
        <title>A new beta-1,3-glucan-decomposing anaerobic bacterium isolated from anoxic soil subjected to biological soil disinfestation.</title>
        <authorList>
            <person name="Ueki A."/>
            <person name="Tonouchi A."/>
        </authorList>
    </citation>
    <scope>NUCLEOTIDE SEQUENCE [LARGE SCALE GENOMIC DNA]</scope>
    <source>
        <strain evidence="3 4">TW1</strain>
    </source>
</reference>
<keyword evidence="4" id="KW-1185">Reference proteome</keyword>
<protein>
    <submittedName>
        <fullName evidence="3">Polyisoprenyl-teichoic acid--peptidoglycan teichoic acid transferase TagT</fullName>
    </submittedName>
</protein>
<dbReference type="AlphaFoldDB" id="A0A6V8SGV5"/>
<keyword evidence="3" id="KW-0808">Transferase</keyword>
<dbReference type="RefSeq" id="WP_183277190.1">
    <property type="nucleotide sequence ID" value="NZ_BLZR01000001.1"/>
</dbReference>
<dbReference type="GO" id="GO:0016740">
    <property type="term" value="F:transferase activity"/>
    <property type="evidence" value="ECO:0007669"/>
    <property type="project" value="UniProtKB-KW"/>
</dbReference>
<evidence type="ECO:0000256" key="1">
    <source>
        <dbReference type="ARBA" id="ARBA00006068"/>
    </source>
</evidence>